<accession>A0A098SAY7</accession>
<keyword evidence="3" id="KW-0472">Membrane</keyword>
<dbReference type="PANTHER" id="PTHR48105">
    <property type="entry name" value="THIOREDOXIN REDUCTASE 1-RELATED-RELATED"/>
    <property type="match status" value="1"/>
</dbReference>
<comment type="caution">
    <text evidence="5">The sequence shown here is derived from an EMBL/GenBank/DDBJ whole genome shotgun (WGS) entry which is preliminary data.</text>
</comment>
<dbReference type="STRING" id="1524460.IX84_02790"/>
<evidence type="ECO:0000313" key="6">
    <source>
        <dbReference type="Proteomes" id="UP000029736"/>
    </source>
</evidence>
<dbReference type="InterPro" id="IPR050097">
    <property type="entry name" value="Ferredoxin-NADP_redctase_2"/>
</dbReference>
<organism evidence="5 6">
    <name type="scientific">Phaeodactylibacter xiamenensis</name>
    <dbReference type="NCBI Taxonomy" id="1524460"/>
    <lineage>
        <taxon>Bacteria</taxon>
        <taxon>Pseudomonadati</taxon>
        <taxon>Bacteroidota</taxon>
        <taxon>Saprospiria</taxon>
        <taxon>Saprospirales</taxon>
        <taxon>Haliscomenobacteraceae</taxon>
        <taxon>Phaeodactylibacter</taxon>
    </lineage>
</organism>
<dbReference type="PROSITE" id="PS51379">
    <property type="entry name" value="4FE4S_FER_2"/>
    <property type="match status" value="2"/>
</dbReference>
<sequence>MLLEQIIIYGFVLLFCGVIVLVYLRKLKQASQEVEAKIEVAKQEGIHEPVSLHPRIDLDTCIKSGACVTVCPEQDILGILNGGGTLINASNCVGHGACFHACPVEAISLVIGTEKRGVDLPHVSETYETNVPGIYIAGELGGMGLIKNSVEQGIMAVENIMKKGFEKHGQALDLVIVGAGPAGISASLTAKKHGLNFVTLEQDTLGGTVFTFPRSKIVMTSPMDLPLYGRVKLFDTSKQELLDIWNEALSKNSLTIREKTKVESIVPENSHFRVNTQSGETLLTQNVLLAIGRRGTPRKLGIPGEVSEKVAYRLLEPELISGKKIIVVGGGDSAIESALLLMDQNEVTLSYRKDKFSRLKPKNREKILAAIQNKELSIQYNTNLTEIKPQQVSLSDSITGAQLELENDLVYIFAGGELPTQFLQKAGVKITKRFGYTMKKHR</sequence>
<reference evidence="5 6" key="1">
    <citation type="journal article" date="2014" name="Int. J. Syst. Evol. Microbiol.">
        <title>Phaeodactylibacter xiamenensis gen. nov., sp. nov., a member of the family Saprospiraceae isolated from the marine alga Phaeodactylum tricornutum.</title>
        <authorList>
            <person name="Chen Z.Jr."/>
            <person name="Lei X."/>
            <person name="Lai Q."/>
            <person name="Li Y."/>
            <person name="Zhang B."/>
            <person name="Zhang J."/>
            <person name="Zhang H."/>
            <person name="Yang L."/>
            <person name="Zheng W."/>
            <person name="Tian Y."/>
            <person name="Yu Z."/>
            <person name="Xu H.Jr."/>
            <person name="Zheng T."/>
        </authorList>
    </citation>
    <scope>NUCLEOTIDE SEQUENCE [LARGE SCALE GENOMIC DNA]</scope>
    <source>
        <strain evidence="5 6">KD52</strain>
    </source>
</reference>
<evidence type="ECO:0000259" key="4">
    <source>
        <dbReference type="PROSITE" id="PS51379"/>
    </source>
</evidence>
<proteinExistence type="predicted"/>
<feature type="transmembrane region" description="Helical" evidence="3">
    <location>
        <begin position="6"/>
        <end position="24"/>
    </location>
</feature>
<dbReference type="RefSeq" id="WP_044216348.1">
    <property type="nucleotide sequence ID" value="NZ_JBKAGJ010000047.1"/>
</dbReference>
<dbReference type="GO" id="GO:0016491">
    <property type="term" value="F:oxidoreductase activity"/>
    <property type="evidence" value="ECO:0007669"/>
    <property type="project" value="UniProtKB-KW"/>
</dbReference>
<keyword evidence="1" id="KW-0285">Flavoprotein</keyword>
<evidence type="ECO:0000256" key="2">
    <source>
        <dbReference type="ARBA" id="ARBA00023002"/>
    </source>
</evidence>
<keyword evidence="3" id="KW-0812">Transmembrane</keyword>
<feature type="domain" description="4Fe-4S ferredoxin-type" evidence="4">
    <location>
        <begin position="52"/>
        <end position="82"/>
    </location>
</feature>
<dbReference type="Gene3D" id="3.30.70.20">
    <property type="match status" value="1"/>
</dbReference>
<name>A0A098SAY7_9BACT</name>
<gene>
    <name evidence="5" type="ORF">IX84_02790</name>
</gene>
<dbReference type="AlphaFoldDB" id="A0A098SAY7"/>
<dbReference type="PRINTS" id="PR00469">
    <property type="entry name" value="PNDRDTASEII"/>
</dbReference>
<dbReference type="SUPFAM" id="SSF54862">
    <property type="entry name" value="4Fe-4S ferredoxins"/>
    <property type="match status" value="1"/>
</dbReference>
<dbReference type="EMBL" id="JPOS01000010">
    <property type="protein sequence ID" value="KGE89280.1"/>
    <property type="molecule type" value="Genomic_DNA"/>
</dbReference>
<dbReference type="SUPFAM" id="SSF51905">
    <property type="entry name" value="FAD/NAD(P)-binding domain"/>
    <property type="match status" value="2"/>
</dbReference>
<dbReference type="Proteomes" id="UP000029736">
    <property type="component" value="Unassembled WGS sequence"/>
</dbReference>
<dbReference type="Pfam" id="PF13738">
    <property type="entry name" value="Pyr_redox_3"/>
    <property type="match status" value="1"/>
</dbReference>
<feature type="domain" description="4Fe-4S ferredoxin-type" evidence="4">
    <location>
        <begin position="83"/>
        <end position="112"/>
    </location>
</feature>
<dbReference type="Pfam" id="PF13237">
    <property type="entry name" value="Fer4_10"/>
    <property type="match status" value="1"/>
</dbReference>
<dbReference type="InterPro" id="IPR017896">
    <property type="entry name" value="4Fe4S_Fe-S-bd"/>
</dbReference>
<dbReference type="OrthoDB" id="9813995at2"/>
<dbReference type="InterPro" id="IPR036188">
    <property type="entry name" value="FAD/NAD-bd_sf"/>
</dbReference>
<protein>
    <submittedName>
        <fullName evidence="5">4Fe-4S ferredoxin</fullName>
    </submittedName>
</protein>
<dbReference type="PRINTS" id="PR00368">
    <property type="entry name" value="FADPNR"/>
</dbReference>
<evidence type="ECO:0000313" key="5">
    <source>
        <dbReference type="EMBL" id="KGE89280.1"/>
    </source>
</evidence>
<dbReference type="Gene3D" id="3.50.50.60">
    <property type="entry name" value="FAD/NAD(P)-binding domain"/>
    <property type="match status" value="2"/>
</dbReference>
<keyword evidence="6" id="KW-1185">Reference proteome</keyword>
<evidence type="ECO:0000256" key="1">
    <source>
        <dbReference type="ARBA" id="ARBA00022630"/>
    </source>
</evidence>
<keyword evidence="3" id="KW-1133">Transmembrane helix</keyword>
<evidence type="ECO:0000256" key="3">
    <source>
        <dbReference type="SAM" id="Phobius"/>
    </source>
</evidence>
<keyword evidence="2" id="KW-0560">Oxidoreductase</keyword>